<evidence type="ECO:0008006" key="7">
    <source>
        <dbReference type="Google" id="ProtNLM"/>
    </source>
</evidence>
<evidence type="ECO:0000256" key="3">
    <source>
        <dbReference type="SAM" id="MobiDB-lite"/>
    </source>
</evidence>
<accession>A0A1V4A9C4</accession>
<feature type="region of interest" description="Disordered" evidence="3">
    <location>
        <begin position="283"/>
        <end position="323"/>
    </location>
</feature>
<dbReference type="InterPro" id="IPR041916">
    <property type="entry name" value="Anti_sigma_zinc_sf"/>
</dbReference>
<feature type="region of interest" description="Disordered" evidence="3">
    <location>
        <begin position="89"/>
        <end position="223"/>
    </location>
</feature>
<proteinExistence type="predicted"/>
<sequence>MTSATDTAGHPEVSEISDLSEGLLPPDRTADVRGHLTGCDLCTDVYASLEEIRELLGTLPGPHSMPADVAERIDAALTAEVRLDTDGAAFSGPGLSEGATRASVVSIQDDDVSRETHVGATLTSQSLPETDPGPETRLRPETTGVSRETPTTRKDHPDGQATSRDVSRETSPPDTSDTSGDSPASGSTPGTPTPLPDVDRPAGRGRAATGPGRAPVRRPSRRRSRVALGAVFAAATIGLGSLLVQSLTGDDGSGGSGATTKDAAHSFSGVELDDQVADLIGSTPSAARTADSPSTTLGTRSGGTSSSPRAPRQNTPMREGAPQIPKCVARGIGRADAPIAFERGTYRGTRAFLVVLPHVSDSTRVAAYVVDAACVDKPTTDAGKVLYKSSYARR</sequence>
<keyword evidence="6" id="KW-1185">Reference proteome</keyword>
<keyword evidence="1" id="KW-0805">Transcription regulation</keyword>
<feature type="region of interest" description="Disordered" evidence="3">
    <location>
        <begin position="1"/>
        <end position="25"/>
    </location>
</feature>
<comment type="caution">
    <text evidence="5">The sequence shown here is derived from an EMBL/GenBank/DDBJ whole genome shotgun (WGS) entry which is preliminary data.</text>
</comment>
<dbReference type="AlphaFoldDB" id="A0A1V4A9C4"/>
<feature type="compositionally biased region" description="Low complexity" evidence="3">
    <location>
        <begin position="292"/>
        <end position="312"/>
    </location>
</feature>
<organism evidence="5 6">
    <name type="scientific">Streptomyces tsukubensis</name>
    <dbReference type="NCBI Taxonomy" id="83656"/>
    <lineage>
        <taxon>Bacteria</taxon>
        <taxon>Bacillati</taxon>
        <taxon>Actinomycetota</taxon>
        <taxon>Actinomycetes</taxon>
        <taxon>Kitasatosporales</taxon>
        <taxon>Streptomycetaceae</taxon>
        <taxon>Streptomyces</taxon>
    </lineage>
</organism>
<name>A0A1V4A9C4_9ACTN</name>
<evidence type="ECO:0000256" key="2">
    <source>
        <dbReference type="ARBA" id="ARBA00023163"/>
    </source>
</evidence>
<gene>
    <name evidence="5" type="ORF">B1H18_15040</name>
</gene>
<dbReference type="STRING" id="83656.B1H18_15040"/>
<evidence type="ECO:0000256" key="4">
    <source>
        <dbReference type="SAM" id="Phobius"/>
    </source>
</evidence>
<evidence type="ECO:0000313" key="6">
    <source>
        <dbReference type="Proteomes" id="UP000190539"/>
    </source>
</evidence>
<reference evidence="5 6" key="1">
    <citation type="submission" date="2017-02" db="EMBL/GenBank/DDBJ databases">
        <title>Draft Genome Sequence of Streptomyces tsukubaensis F601, a Producer of the immunosuppressant tacrolimus FK506.</title>
        <authorList>
            <person name="Zong G."/>
            <person name="Zhong C."/>
            <person name="Fu J."/>
            <person name="Qin R."/>
            <person name="Cao G."/>
        </authorList>
    </citation>
    <scope>NUCLEOTIDE SEQUENCE [LARGE SCALE GENOMIC DNA]</scope>
    <source>
        <strain evidence="5 6">F601</strain>
    </source>
</reference>
<keyword evidence="4" id="KW-1133">Transmembrane helix</keyword>
<evidence type="ECO:0000256" key="1">
    <source>
        <dbReference type="ARBA" id="ARBA00023015"/>
    </source>
</evidence>
<dbReference type="RefSeq" id="WP_077968510.1">
    <property type="nucleotide sequence ID" value="NZ_CP045178.1"/>
</dbReference>
<feature type="compositionally biased region" description="Low complexity" evidence="3">
    <location>
        <begin position="170"/>
        <end position="190"/>
    </location>
</feature>
<keyword evidence="4" id="KW-0812">Transmembrane</keyword>
<dbReference type="Proteomes" id="UP000190539">
    <property type="component" value="Unassembled WGS sequence"/>
</dbReference>
<feature type="transmembrane region" description="Helical" evidence="4">
    <location>
        <begin position="226"/>
        <end position="244"/>
    </location>
</feature>
<dbReference type="OrthoDB" id="4350643at2"/>
<keyword evidence="2" id="KW-0804">Transcription</keyword>
<dbReference type="Gene3D" id="1.10.10.1320">
    <property type="entry name" value="Anti-sigma factor, zinc-finger domain"/>
    <property type="match status" value="1"/>
</dbReference>
<keyword evidence="4" id="KW-0472">Membrane</keyword>
<evidence type="ECO:0000313" key="5">
    <source>
        <dbReference type="EMBL" id="OON79265.1"/>
    </source>
</evidence>
<dbReference type="EMBL" id="MVFC01000010">
    <property type="protein sequence ID" value="OON79265.1"/>
    <property type="molecule type" value="Genomic_DNA"/>
</dbReference>
<feature type="compositionally biased region" description="Low complexity" evidence="3">
    <location>
        <begin position="204"/>
        <end position="214"/>
    </location>
</feature>
<protein>
    <recommendedName>
        <fullName evidence="7">Zinc-finger domain-containing protein</fullName>
    </recommendedName>
</protein>